<evidence type="ECO:0000313" key="12">
    <source>
        <dbReference type="Proteomes" id="UP000193685"/>
    </source>
</evidence>
<dbReference type="GO" id="GO:0003743">
    <property type="term" value="F:translation initiation factor activity"/>
    <property type="evidence" value="ECO:0007669"/>
    <property type="project" value="UniProtKB-UniRule"/>
</dbReference>
<keyword evidence="6 8" id="KW-0810">Translation regulation</keyword>
<dbReference type="PIRSF" id="PIRSF017222">
    <property type="entry name" value="eIF2A"/>
    <property type="match status" value="1"/>
</dbReference>
<evidence type="ECO:0000256" key="8">
    <source>
        <dbReference type="PIRNR" id="PIRNR017222"/>
    </source>
</evidence>
<keyword evidence="5" id="KW-0677">Repeat</keyword>
<feature type="compositionally biased region" description="Polar residues" evidence="9">
    <location>
        <begin position="536"/>
        <end position="546"/>
    </location>
</feature>
<evidence type="ECO:0000256" key="7">
    <source>
        <dbReference type="ARBA" id="ARBA00022917"/>
    </source>
</evidence>
<evidence type="ECO:0000259" key="10">
    <source>
        <dbReference type="Pfam" id="PF08662"/>
    </source>
</evidence>
<dbReference type="EMBL" id="MCFI01000019">
    <property type="protein sequence ID" value="ORY77722.1"/>
    <property type="molecule type" value="Genomic_DNA"/>
</dbReference>
<dbReference type="RefSeq" id="XP_040723107.1">
    <property type="nucleotide sequence ID" value="XM_040869913.1"/>
</dbReference>
<dbReference type="GO" id="GO:0022627">
    <property type="term" value="C:cytosolic small ribosomal subunit"/>
    <property type="evidence" value="ECO:0007669"/>
    <property type="project" value="TreeGrafter"/>
</dbReference>
<keyword evidence="3 8" id="KW-0396">Initiation factor</keyword>
<comment type="similarity">
    <text evidence="1 8">Belongs to the WD repeat EIF2A family.</text>
</comment>
<gene>
    <name evidence="11" type="ORF">BCR37DRAFT_382618</name>
</gene>
<dbReference type="Gene3D" id="2.130.10.10">
    <property type="entry name" value="YVTN repeat-like/Quinoprotein amine dehydrogenase"/>
    <property type="match status" value="2"/>
</dbReference>
<keyword evidence="7 8" id="KW-0648">Protein biosynthesis</keyword>
<reference evidence="11 12" key="1">
    <citation type="submission" date="2016-07" db="EMBL/GenBank/DDBJ databases">
        <title>Pervasive Adenine N6-methylation of Active Genes in Fungi.</title>
        <authorList>
            <consortium name="DOE Joint Genome Institute"/>
            <person name="Mondo S.J."/>
            <person name="Dannebaum R.O."/>
            <person name="Kuo R.C."/>
            <person name="Labutti K."/>
            <person name="Haridas S."/>
            <person name="Kuo A."/>
            <person name="Salamov A."/>
            <person name="Ahrendt S.R."/>
            <person name="Lipzen A."/>
            <person name="Sullivan W."/>
            <person name="Andreopoulos W.B."/>
            <person name="Clum A."/>
            <person name="Lindquist E."/>
            <person name="Daum C."/>
            <person name="Ramamoorthy G.K."/>
            <person name="Gryganskyi A."/>
            <person name="Culley D."/>
            <person name="Magnuson J.K."/>
            <person name="James T.Y."/>
            <person name="O'Malley M.A."/>
            <person name="Stajich J.E."/>
            <person name="Spatafora J.W."/>
            <person name="Visel A."/>
            <person name="Grigoriev I.V."/>
        </authorList>
    </citation>
    <scope>NUCLEOTIDE SEQUENCE [LARGE SCALE GENOMIC DNA]</scope>
    <source>
        <strain evidence="11 12">12-1054</strain>
    </source>
</reference>
<evidence type="ECO:0000256" key="2">
    <source>
        <dbReference type="ARBA" id="ARBA00013819"/>
    </source>
</evidence>
<name>A0A1Y2F1F2_PROLT</name>
<sequence>MATQFAYRNAKTIGLTDAYPVYQAAKGFQQPEGNLRCCAYGPSGKLFAWATNSAVEIIETETGSHLRSLQVANCLEIGFSPKGTYIVTWERFTKLENGDGSKNLRVWDVATGEQTCAFTQKSQTGWNLQYTADEALCARVVTNEVQFFHPQKMASGTVHRLICEGVTDFALSPGKNPAVAAFVPERKGQPAAVRVYNIPSFATPVSQKTFFKADRVQLKWNALGTSLLCMTSTDVDKSNKSYYGENNLYLLGVAGNYDCRVTLDKEGPIHDVTWSPDSKEFGCTYGFMPAKITMFDARASITHSLPSASRNTILFSPNSKYVIIAGFGNLQGAMDVYERAGMKKVATIDATNTSHCEWCPDSRHILCATTSPRLRVDNGIKIFHYRGQLVYNEDHQELFYATMRPQLPEAFPSRSPSPGPEPHSSVSGVPVKVATAPKGAYRPPHARGRPEGVGSNILRQHDDILASTTPAPAYVPGAARTVPGAPPGMGSAAGSFTSVHLPPGAEPLSKNALKNKKKREAAAKKKEEEEEAAALNGTTVNGSATNDQTADASAFAALAPPLAHDAAPIAAAVAAPIEDRKIRNLAKKLRAIEDLRMRQAGGEKLETTQVQKINSYNEILKELQSLGWKDE</sequence>
<dbReference type="OrthoDB" id="2194683at2759"/>
<protein>
    <recommendedName>
        <fullName evidence="2 8">Eukaryotic translation initiation factor 2A</fullName>
        <shortName evidence="8">eIF-2A</shortName>
    </recommendedName>
</protein>
<evidence type="ECO:0000256" key="6">
    <source>
        <dbReference type="ARBA" id="ARBA00022845"/>
    </source>
</evidence>
<keyword evidence="4" id="KW-0853">WD repeat</keyword>
<dbReference type="OMA" id="RCCAYSP"/>
<dbReference type="GO" id="GO:0043022">
    <property type="term" value="F:ribosome binding"/>
    <property type="evidence" value="ECO:0007669"/>
    <property type="project" value="UniProtKB-UniRule"/>
</dbReference>
<keyword evidence="12" id="KW-1185">Reference proteome</keyword>
<dbReference type="FunFam" id="2.130.10.10:FF:000596">
    <property type="entry name" value="Eukaryotic translation initiation factor 2A"/>
    <property type="match status" value="1"/>
</dbReference>
<feature type="region of interest" description="Disordered" evidence="9">
    <location>
        <begin position="468"/>
        <end position="546"/>
    </location>
</feature>
<dbReference type="STRING" id="56484.A0A1Y2F1F2"/>
<dbReference type="Proteomes" id="UP000193685">
    <property type="component" value="Unassembled WGS sequence"/>
</dbReference>
<dbReference type="InterPro" id="IPR015943">
    <property type="entry name" value="WD40/YVTN_repeat-like_dom_sf"/>
</dbReference>
<dbReference type="GO" id="GO:0006417">
    <property type="term" value="P:regulation of translation"/>
    <property type="evidence" value="ECO:0007669"/>
    <property type="project" value="UniProtKB-KW"/>
</dbReference>
<feature type="domain" description="Translation initiation factor beta propellor-like" evidence="10">
    <location>
        <begin position="208"/>
        <end position="399"/>
    </location>
</feature>
<dbReference type="Pfam" id="PF08662">
    <property type="entry name" value="eIF2A"/>
    <property type="match status" value="1"/>
</dbReference>
<accession>A0A1Y2F1F2</accession>
<organism evidence="11 12">
    <name type="scientific">Protomyces lactucae-debilis</name>
    <dbReference type="NCBI Taxonomy" id="2754530"/>
    <lineage>
        <taxon>Eukaryota</taxon>
        <taxon>Fungi</taxon>
        <taxon>Dikarya</taxon>
        <taxon>Ascomycota</taxon>
        <taxon>Taphrinomycotina</taxon>
        <taxon>Taphrinomycetes</taxon>
        <taxon>Taphrinales</taxon>
        <taxon>Protomycetaceae</taxon>
        <taxon>Protomyces</taxon>
    </lineage>
</organism>
<dbReference type="AlphaFoldDB" id="A0A1Y2F1F2"/>
<feature type="region of interest" description="Disordered" evidence="9">
    <location>
        <begin position="436"/>
        <end position="455"/>
    </location>
</feature>
<evidence type="ECO:0000256" key="5">
    <source>
        <dbReference type="ARBA" id="ARBA00022737"/>
    </source>
</evidence>
<evidence type="ECO:0000256" key="9">
    <source>
        <dbReference type="SAM" id="MobiDB-lite"/>
    </source>
</evidence>
<dbReference type="PANTHER" id="PTHR13227:SF0">
    <property type="entry name" value="EUKARYOTIC TRANSLATION INITIATION FACTOR 2A"/>
    <property type="match status" value="1"/>
</dbReference>
<dbReference type="InterPro" id="IPR011387">
    <property type="entry name" value="TIF2A"/>
</dbReference>
<evidence type="ECO:0000256" key="1">
    <source>
        <dbReference type="ARBA" id="ARBA00009573"/>
    </source>
</evidence>
<dbReference type="SUPFAM" id="SSF82171">
    <property type="entry name" value="DPP6 N-terminal domain-like"/>
    <property type="match status" value="1"/>
</dbReference>
<proteinExistence type="inferred from homology"/>
<evidence type="ECO:0000256" key="3">
    <source>
        <dbReference type="ARBA" id="ARBA00022540"/>
    </source>
</evidence>
<feature type="region of interest" description="Disordered" evidence="9">
    <location>
        <begin position="409"/>
        <end position="429"/>
    </location>
</feature>
<evidence type="ECO:0000313" key="11">
    <source>
        <dbReference type="EMBL" id="ORY77722.1"/>
    </source>
</evidence>
<comment type="function">
    <text evidence="8">Functions in the early steps of protein synthesis of a small number of specific mRNAs. Acts by directing the binding of methionyl-tRNAi to 40S ribosomal subunits. In contrast to the eIF-2 complex, it binds methionyl-tRNAi to 40S subunits in a codon-dependent manner, whereas the eIF-2 complex binds methionyl-tRNAi to 40S subunits in a GTP-dependent manner.</text>
</comment>
<dbReference type="GO" id="GO:0000049">
    <property type="term" value="F:tRNA binding"/>
    <property type="evidence" value="ECO:0007669"/>
    <property type="project" value="UniProtKB-UniRule"/>
</dbReference>
<evidence type="ECO:0000256" key="4">
    <source>
        <dbReference type="ARBA" id="ARBA00022574"/>
    </source>
</evidence>
<dbReference type="PANTHER" id="PTHR13227">
    <property type="entry name" value="EUKARYOTIC TRANSLATION INITIATION FACTOR 2A"/>
    <property type="match status" value="1"/>
</dbReference>
<comment type="caution">
    <text evidence="11">The sequence shown here is derived from an EMBL/GenBank/DDBJ whole genome shotgun (WGS) entry which is preliminary data.</text>
</comment>
<dbReference type="InterPro" id="IPR013979">
    <property type="entry name" value="TIF_beta_prop-like"/>
</dbReference>
<dbReference type="GO" id="GO:0003729">
    <property type="term" value="F:mRNA binding"/>
    <property type="evidence" value="ECO:0007669"/>
    <property type="project" value="TreeGrafter"/>
</dbReference>
<dbReference type="GeneID" id="63786512"/>